<dbReference type="AlphaFoldDB" id="A0A816UX65"/>
<dbReference type="EMBL" id="HG994372">
    <property type="protein sequence ID" value="CAF2115759.1"/>
    <property type="molecule type" value="Genomic_DNA"/>
</dbReference>
<dbReference type="Proteomes" id="UP001295469">
    <property type="component" value="Chromosome C08"/>
</dbReference>
<protein>
    <submittedName>
        <fullName evidence="1">(rape) hypothetical protein</fullName>
    </submittedName>
</protein>
<proteinExistence type="predicted"/>
<feature type="non-terminal residue" evidence="1">
    <location>
        <position position="33"/>
    </location>
</feature>
<name>A0A816UX65_BRANA</name>
<reference evidence="1" key="1">
    <citation type="submission" date="2021-01" db="EMBL/GenBank/DDBJ databases">
        <authorList>
            <consortium name="Genoscope - CEA"/>
            <person name="William W."/>
        </authorList>
    </citation>
    <scope>NUCLEOTIDE SEQUENCE</scope>
</reference>
<evidence type="ECO:0000313" key="1">
    <source>
        <dbReference type="EMBL" id="CAF2115759.1"/>
    </source>
</evidence>
<gene>
    <name evidence="1" type="ORF">DARMORV10_C08P47670.1</name>
</gene>
<sequence length="33" mass="3810">VAAVVKWRFWSDLYELSRGGFDPFCSILPCYAL</sequence>
<organism evidence="1">
    <name type="scientific">Brassica napus</name>
    <name type="common">Rape</name>
    <dbReference type="NCBI Taxonomy" id="3708"/>
    <lineage>
        <taxon>Eukaryota</taxon>
        <taxon>Viridiplantae</taxon>
        <taxon>Streptophyta</taxon>
        <taxon>Embryophyta</taxon>
        <taxon>Tracheophyta</taxon>
        <taxon>Spermatophyta</taxon>
        <taxon>Magnoliopsida</taxon>
        <taxon>eudicotyledons</taxon>
        <taxon>Gunneridae</taxon>
        <taxon>Pentapetalae</taxon>
        <taxon>rosids</taxon>
        <taxon>malvids</taxon>
        <taxon>Brassicales</taxon>
        <taxon>Brassicaceae</taxon>
        <taxon>Brassiceae</taxon>
        <taxon>Brassica</taxon>
    </lineage>
</organism>
<accession>A0A816UX65</accession>